<dbReference type="EMBL" id="MFJA01000052">
    <property type="protein sequence ID" value="OGG02782.1"/>
    <property type="molecule type" value="Genomic_DNA"/>
</dbReference>
<accession>A0A1F5YSB3</accession>
<name>A0A1F5YSB3_9BACT</name>
<dbReference type="AlphaFoldDB" id="A0A1F5YSB3"/>
<dbReference type="Pfam" id="PF14584">
    <property type="entry name" value="DUF4446"/>
    <property type="match status" value="1"/>
</dbReference>
<feature type="transmembrane region" description="Helical" evidence="1">
    <location>
        <begin position="6"/>
        <end position="24"/>
    </location>
</feature>
<evidence type="ECO:0000313" key="3">
    <source>
        <dbReference type="Proteomes" id="UP000176665"/>
    </source>
</evidence>
<dbReference type="STRING" id="1798371.A2W14_06680"/>
<evidence type="ECO:0008006" key="4">
    <source>
        <dbReference type="Google" id="ProtNLM"/>
    </source>
</evidence>
<protein>
    <recommendedName>
        <fullName evidence="4">DUF4446 domain-containing protein</fullName>
    </recommendedName>
</protein>
<comment type="caution">
    <text evidence="2">The sequence shown here is derived from an EMBL/GenBank/DDBJ whole genome shotgun (WGS) entry which is preliminary data.</text>
</comment>
<proteinExistence type="predicted"/>
<evidence type="ECO:0000313" key="2">
    <source>
        <dbReference type="EMBL" id="OGG02782.1"/>
    </source>
</evidence>
<reference evidence="2 3" key="1">
    <citation type="journal article" date="2016" name="Nat. Commun.">
        <title>Thousands of microbial genomes shed light on interconnected biogeochemical processes in an aquifer system.</title>
        <authorList>
            <person name="Anantharaman K."/>
            <person name="Brown C.T."/>
            <person name="Hug L.A."/>
            <person name="Sharon I."/>
            <person name="Castelle C.J."/>
            <person name="Probst A.J."/>
            <person name="Thomas B.C."/>
            <person name="Singh A."/>
            <person name="Wilkins M.J."/>
            <person name="Karaoz U."/>
            <person name="Brodie E.L."/>
            <person name="Williams K.H."/>
            <person name="Hubbard S.S."/>
            <person name="Banfield J.F."/>
        </authorList>
    </citation>
    <scope>NUCLEOTIDE SEQUENCE [LARGE SCALE GENOMIC DNA]</scope>
</reference>
<gene>
    <name evidence="2" type="ORF">A2W14_06680</name>
</gene>
<dbReference type="InterPro" id="IPR027981">
    <property type="entry name" value="DUF4446"/>
</dbReference>
<organism evidence="2 3">
    <name type="scientific">Candidatus Gottesmanbacteria bacterium RBG_16_37_8</name>
    <dbReference type="NCBI Taxonomy" id="1798371"/>
    <lineage>
        <taxon>Bacteria</taxon>
        <taxon>Candidatus Gottesmaniibacteriota</taxon>
    </lineage>
</organism>
<keyword evidence="1" id="KW-0812">Transmembrane</keyword>
<evidence type="ECO:0000256" key="1">
    <source>
        <dbReference type="SAM" id="Phobius"/>
    </source>
</evidence>
<dbReference type="Proteomes" id="UP000176665">
    <property type="component" value="Unassembled WGS sequence"/>
</dbReference>
<sequence>METTSLIFASLTVVYLIILTVYLVKVKRHYHRLIEVSGKENLTEILDTILDKLSFNKSQIEEVNSKLENLALLGKSHIRKVGILRFNPFADTGGDQSFVLSLLDETDTGVVLTSLHNRNSTRWYAKNVINGKGKDFDLTEEELKAIKIARSKKED</sequence>
<keyword evidence="1" id="KW-1133">Transmembrane helix</keyword>
<keyword evidence="1" id="KW-0472">Membrane</keyword>